<proteinExistence type="inferred from homology"/>
<dbReference type="PANTHER" id="PTHR21522">
    <property type="entry name" value="PROTON CHANNEL OTOP"/>
    <property type="match status" value="1"/>
</dbReference>
<evidence type="ECO:0000256" key="2">
    <source>
        <dbReference type="ARBA" id="ARBA00006513"/>
    </source>
</evidence>
<evidence type="ECO:0000256" key="3">
    <source>
        <dbReference type="ARBA" id="ARBA00022448"/>
    </source>
</evidence>
<dbReference type="GO" id="GO:0015252">
    <property type="term" value="F:proton channel activity"/>
    <property type="evidence" value="ECO:0007669"/>
    <property type="project" value="InterPro"/>
</dbReference>
<dbReference type="Proteomes" id="UP000663854">
    <property type="component" value="Unassembled WGS sequence"/>
</dbReference>
<dbReference type="EMBL" id="CAJNOL010000240">
    <property type="protein sequence ID" value="CAF0955192.1"/>
    <property type="molecule type" value="Genomic_DNA"/>
</dbReference>
<protein>
    <submittedName>
        <fullName evidence="13">Uncharacterized protein</fullName>
    </submittedName>
</protein>
<sequence>MIKLLARSYFIYLYWVSIIWMMFCMIDINRHRGTSNKLDSNDADLTSDVRLTRNKRISTSTGANRKSLIATYTDLQVLHESEEDQLDNNEDNRSEMNLNEVSTDNQDISTSDDHGNKLNSLKNLSYQSLTTKSSTDMTRGVRGRRSTLNAIKQHDLRTYVRRRRDSIVQHIIGYNYDDNSTVGGLYTRIGIGIFCLGTVIHSALSILSNLENRLCIRWISLMDNSSRLLFSFIQFFFIFKHSNLIIRAHQS</sequence>
<evidence type="ECO:0000313" key="15">
    <source>
        <dbReference type="Proteomes" id="UP000663854"/>
    </source>
</evidence>
<keyword evidence="9 12" id="KW-0472">Membrane</keyword>
<dbReference type="AlphaFoldDB" id="A0A814C3E8"/>
<comment type="subcellular location">
    <subcellularLocation>
        <location evidence="1">Cell membrane</location>
        <topology evidence="1">Multi-pass membrane protein</topology>
    </subcellularLocation>
</comment>
<feature type="transmembrane region" description="Helical" evidence="12">
    <location>
        <begin position="189"/>
        <end position="208"/>
    </location>
</feature>
<evidence type="ECO:0000256" key="11">
    <source>
        <dbReference type="SAM" id="MobiDB-lite"/>
    </source>
</evidence>
<dbReference type="Pfam" id="PF03189">
    <property type="entry name" value="Otopetrin"/>
    <property type="match status" value="1"/>
</dbReference>
<comment type="caution">
    <text evidence="13">The sequence shown here is derived from an EMBL/GenBank/DDBJ whole genome shotgun (WGS) entry which is preliminary data.</text>
</comment>
<dbReference type="GO" id="GO:0005886">
    <property type="term" value="C:plasma membrane"/>
    <property type="evidence" value="ECO:0007669"/>
    <property type="project" value="UniProtKB-SubCell"/>
</dbReference>
<organism evidence="13 15">
    <name type="scientific">Rotaria sordida</name>
    <dbReference type="NCBI Taxonomy" id="392033"/>
    <lineage>
        <taxon>Eukaryota</taxon>
        <taxon>Metazoa</taxon>
        <taxon>Spiralia</taxon>
        <taxon>Gnathifera</taxon>
        <taxon>Rotifera</taxon>
        <taxon>Eurotatoria</taxon>
        <taxon>Bdelloidea</taxon>
        <taxon>Philodinida</taxon>
        <taxon>Philodinidae</taxon>
        <taxon>Rotaria</taxon>
    </lineage>
</organism>
<evidence type="ECO:0000313" key="13">
    <source>
        <dbReference type="EMBL" id="CAF0934558.1"/>
    </source>
</evidence>
<keyword evidence="16" id="KW-1185">Reference proteome</keyword>
<keyword evidence="8" id="KW-0406">Ion transport</keyword>
<comment type="similarity">
    <text evidence="2">Belongs to the otopetrin family.</text>
</comment>
<dbReference type="PANTHER" id="PTHR21522:SF32">
    <property type="entry name" value="OTOPETRIN-2"/>
    <property type="match status" value="1"/>
</dbReference>
<keyword evidence="10" id="KW-0407">Ion channel</keyword>
<keyword evidence="5 12" id="KW-0812">Transmembrane</keyword>
<evidence type="ECO:0000256" key="10">
    <source>
        <dbReference type="ARBA" id="ARBA00023303"/>
    </source>
</evidence>
<keyword evidence="3" id="KW-0813">Transport</keyword>
<reference evidence="13" key="1">
    <citation type="submission" date="2021-02" db="EMBL/GenBank/DDBJ databases">
        <authorList>
            <person name="Nowell W R."/>
        </authorList>
    </citation>
    <scope>NUCLEOTIDE SEQUENCE</scope>
</reference>
<evidence type="ECO:0000256" key="8">
    <source>
        <dbReference type="ARBA" id="ARBA00023065"/>
    </source>
</evidence>
<feature type="region of interest" description="Disordered" evidence="11">
    <location>
        <begin position="81"/>
        <end position="116"/>
    </location>
</feature>
<gene>
    <name evidence="14" type="ORF">JXQ802_LOCUS11899</name>
    <name evidence="13" type="ORF">PYM288_LOCUS11241</name>
</gene>
<evidence type="ECO:0000256" key="5">
    <source>
        <dbReference type="ARBA" id="ARBA00022692"/>
    </source>
</evidence>
<dbReference type="EMBL" id="CAJNOH010000187">
    <property type="protein sequence ID" value="CAF0934558.1"/>
    <property type="molecule type" value="Genomic_DNA"/>
</dbReference>
<evidence type="ECO:0000256" key="4">
    <source>
        <dbReference type="ARBA" id="ARBA00022475"/>
    </source>
</evidence>
<evidence type="ECO:0000256" key="7">
    <source>
        <dbReference type="ARBA" id="ARBA00022989"/>
    </source>
</evidence>
<evidence type="ECO:0000256" key="1">
    <source>
        <dbReference type="ARBA" id="ARBA00004651"/>
    </source>
</evidence>
<accession>A0A814C3E8</accession>
<dbReference type="InterPro" id="IPR004878">
    <property type="entry name" value="Otopetrin"/>
</dbReference>
<evidence type="ECO:0000313" key="16">
    <source>
        <dbReference type="Proteomes" id="UP000663870"/>
    </source>
</evidence>
<name>A0A814C3E8_9BILA</name>
<evidence type="ECO:0000256" key="12">
    <source>
        <dbReference type="SAM" id="Phobius"/>
    </source>
</evidence>
<feature type="transmembrane region" description="Helical" evidence="12">
    <location>
        <begin position="12"/>
        <end position="28"/>
    </location>
</feature>
<evidence type="ECO:0000313" key="14">
    <source>
        <dbReference type="EMBL" id="CAF0955192.1"/>
    </source>
</evidence>
<feature type="compositionally biased region" description="Polar residues" evidence="11">
    <location>
        <begin position="95"/>
        <end position="109"/>
    </location>
</feature>
<dbReference type="Proteomes" id="UP000663870">
    <property type="component" value="Unassembled WGS sequence"/>
</dbReference>
<keyword evidence="6" id="KW-0375">Hydrogen ion transport</keyword>
<evidence type="ECO:0000256" key="6">
    <source>
        <dbReference type="ARBA" id="ARBA00022781"/>
    </source>
</evidence>
<keyword evidence="4" id="KW-1003">Cell membrane</keyword>
<keyword evidence="7 12" id="KW-1133">Transmembrane helix</keyword>
<feature type="transmembrane region" description="Helical" evidence="12">
    <location>
        <begin position="228"/>
        <end position="246"/>
    </location>
</feature>
<evidence type="ECO:0000256" key="9">
    <source>
        <dbReference type="ARBA" id="ARBA00023136"/>
    </source>
</evidence>